<protein>
    <submittedName>
        <fullName evidence="2">Uncharacterized protein</fullName>
    </submittedName>
</protein>
<reference evidence="2" key="1">
    <citation type="submission" date="2022-11" db="UniProtKB">
        <authorList>
            <consortium name="WormBaseParasite"/>
        </authorList>
    </citation>
    <scope>IDENTIFICATION</scope>
</reference>
<keyword evidence="1" id="KW-1185">Reference proteome</keyword>
<evidence type="ECO:0000313" key="2">
    <source>
        <dbReference type="WBParaSite" id="PSAMB.scaffold4274size15148.g23884.t1"/>
    </source>
</evidence>
<organism evidence="1 2">
    <name type="scientific">Plectus sambesii</name>
    <dbReference type="NCBI Taxonomy" id="2011161"/>
    <lineage>
        <taxon>Eukaryota</taxon>
        <taxon>Metazoa</taxon>
        <taxon>Ecdysozoa</taxon>
        <taxon>Nematoda</taxon>
        <taxon>Chromadorea</taxon>
        <taxon>Plectida</taxon>
        <taxon>Plectina</taxon>
        <taxon>Plectoidea</taxon>
        <taxon>Plectidae</taxon>
        <taxon>Plectus</taxon>
    </lineage>
</organism>
<proteinExistence type="predicted"/>
<accession>A0A914WM80</accession>
<name>A0A914WM80_9BILA</name>
<sequence>MIARAIKVNTVNIGHSDTLGTGKKEVSLWPVSLWTMLTALVKIQTPPKPVMAVLKSLTEDQKIALMGLPYMGTHDGVDDEDKEYAVSEVVRENLDKLSKANQKKQMDWEEKVHDACQTNALWHWIKPSDEDNH</sequence>
<dbReference type="Proteomes" id="UP000887566">
    <property type="component" value="Unplaced"/>
</dbReference>
<dbReference type="AlphaFoldDB" id="A0A914WM80"/>
<evidence type="ECO:0000313" key="1">
    <source>
        <dbReference type="Proteomes" id="UP000887566"/>
    </source>
</evidence>
<dbReference type="WBParaSite" id="PSAMB.scaffold4274size15148.g23884.t1">
    <property type="protein sequence ID" value="PSAMB.scaffold4274size15148.g23884.t1"/>
    <property type="gene ID" value="PSAMB.scaffold4274size15148.g23884"/>
</dbReference>